<comment type="similarity">
    <text evidence="4 12">Belongs to the transglutaminase-like superfamily. PNGase family.</text>
</comment>
<evidence type="ECO:0000256" key="9">
    <source>
        <dbReference type="ARBA" id="ARBA00022801"/>
    </source>
</evidence>
<accession>A0A6G1S633</accession>
<evidence type="ECO:0000256" key="7">
    <source>
        <dbReference type="ARBA" id="ARBA00022490"/>
    </source>
</evidence>
<proteinExistence type="inferred from homology"/>
<dbReference type="AlphaFoldDB" id="A0A6G1S633"/>
<dbReference type="InterPro" id="IPR050883">
    <property type="entry name" value="PNGase"/>
</dbReference>
<dbReference type="InterPro" id="IPR038765">
    <property type="entry name" value="Papain-like_cys_pep_sf"/>
</dbReference>
<dbReference type="GO" id="GO:0005634">
    <property type="term" value="C:nucleus"/>
    <property type="evidence" value="ECO:0007669"/>
    <property type="project" value="TreeGrafter"/>
</dbReference>
<evidence type="ECO:0000313" key="14">
    <source>
        <dbReference type="EMBL" id="MDE45422.1"/>
    </source>
</evidence>
<evidence type="ECO:0000256" key="10">
    <source>
        <dbReference type="ARBA" id="ARBA00022833"/>
    </source>
</evidence>
<evidence type="ECO:0000256" key="6">
    <source>
        <dbReference type="ARBA" id="ARBA00018546"/>
    </source>
</evidence>
<evidence type="ECO:0000256" key="5">
    <source>
        <dbReference type="ARBA" id="ARBA00012158"/>
    </source>
</evidence>
<dbReference type="SMART" id="SM00460">
    <property type="entry name" value="TGc"/>
    <property type="match status" value="1"/>
</dbReference>
<evidence type="ECO:0000256" key="3">
    <source>
        <dbReference type="ARBA" id="ARBA00004496"/>
    </source>
</evidence>
<dbReference type="Gene3D" id="2.20.25.10">
    <property type="match status" value="1"/>
</dbReference>
<reference evidence="14" key="1">
    <citation type="submission" date="2018-10" db="EMBL/GenBank/DDBJ databases">
        <title>Transcriptome assembly of Aceria tosichella (Wheat curl mite) Type 2.</title>
        <authorList>
            <person name="Scully E.D."/>
            <person name="Geib S.M."/>
            <person name="Palmer N.A."/>
            <person name="Gupta A.K."/>
            <person name="Sarath G."/>
            <person name="Tatineni S."/>
        </authorList>
    </citation>
    <scope>NUCLEOTIDE SEQUENCE</scope>
    <source>
        <strain evidence="14">LincolnNE</strain>
    </source>
</reference>
<comment type="cofactor">
    <cofactor evidence="2">
        <name>Zn(2+)</name>
        <dbReference type="ChEBI" id="CHEBI:29105"/>
    </cofactor>
</comment>
<dbReference type="Gene3D" id="2.60.120.1020">
    <property type="entry name" value="Peptide N glycanase, PAW domain"/>
    <property type="match status" value="1"/>
</dbReference>
<dbReference type="InterPro" id="IPR002931">
    <property type="entry name" value="Transglutaminase-like"/>
</dbReference>
<dbReference type="Pfam" id="PF04721">
    <property type="entry name" value="PAW"/>
    <property type="match status" value="1"/>
</dbReference>
<dbReference type="InterPro" id="IPR006588">
    <property type="entry name" value="Peptide_N_glycanase_PAW_dom"/>
</dbReference>
<gene>
    <name evidence="14" type="primary">ngly1_0</name>
    <name evidence="14" type="ORF">g.2908</name>
</gene>
<dbReference type="Gene3D" id="3.10.620.30">
    <property type="match status" value="1"/>
</dbReference>
<sequence length="511" mass="59601">MLPTSSQQLDQMADSFYISSLLEPWLVGVLRACRDKSAHLEAKELVPLGEILQDNLNILDDESNYKDNLLPLVTNWFSSDFFKWFETPNCERCSTTMSFRMSYINAEKKQVESWICDRDGFEFTFVRHNEPAILLRTRTGRCGEWAMCFFVILRALDYHARIVHDSADHVWTEVWSETKKQFIHVDPCENTVDSPLLYETGWGKKLEYCFAMSQYEVQDVTKRYSIDYAATLRRRTRFQESSLIHCLNQMNQKLLALAPSDRIRDLVSERRRRDMEVIDQLAKSPRQIPDKCQLAGRKTGSVQWRISRGEYQISAKKGTVVKIKPNDSKKEDSEPIFALYYNCDKNAYQSTANEYRNLSNWSCLVYEYENLDFKYERDWKTSYVARYECCPHNHAGRVRWRFDLNDLVDLDWHTVEILVTGKLYPDTSISITITGYKSEDCSNASSNKELSLNQLAKITRAELSPETKYMDILVVMSGGFEDDGVAWQKPQLFRQTRGQNADQPALSLKFY</sequence>
<name>A0A6G1S633_9ACAR</name>
<evidence type="ECO:0000256" key="2">
    <source>
        <dbReference type="ARBA" id="ARBA00001947"/>
    </source>
</evidence>
<dbReference type="InterPro" id="IPR018325">
    <property type="entry name" value="Rad4/PNGase_transGLS-fold"/>
</dbReference>
<evidence type="ECO:0000256" key="8">
    <source>
        <dbReference type="ARBA" id="ARBA00022723"/>
    </source>
</evidence>
<dbReference type="Pfam" id="PF03835">
    <property type="entry name" value="Rad4"/>
    <property type="match status" value="1"/>
</dbReference>
<evidence type="ECO:0000256" key="12">
    <source>
        <dbReference type="PROSITE-ProRule" id="PRU00731"/>
    </source>
</evidence>
<dbReference type="InterPro" id="IPR008979">
    <property type="entry name" value="Galactose-bd-like_sf"/>
</dbReference>
<evidence type="ECO:0000256" key="11">
    <source>
        <dbReference type="ARBA" id="ARBA00032901"/>
    </source>
</evidence>
<dbReference type="PROSITE" id="PS51398">
    <property type="entry name" value="PAW"/>
    <property type="match status" value="1"/>
</dbReference>
<dbReference type="InterPro" id="IPR038680">
    <property type="entry name" value="PAW_sf"/>
</dbReference>
<dbReference type="GO" id="GO:0005829">
    <property type="term" value="C:cytosol"/>
    <property type="evidence" value="ECO:0007669"/>
    <property type="project" value="TreeGrafter"/>
</dbReference>
<dbReference type="PANTHER" id="PTHR12143">
    <property type="entry name" value="PEPTIDE N-GLYCANASE PNGASE -RELATED"/>
    <property type="match status" value="1"/>
</dbReference>
<keyword evidence="10" id="KW-0862">Zinc</keyword>
<dbReference type="GO" id="GO:0006516">
    <property type="term" value="P:glycoprotein catabolic process"/>
    <property type="evidence" value="ECO:0007669"/>
    <property type="project" value="InterPro"/>
</dbReference>
<organism evidence="14">
    <name type="scientific">Aceria tosichella</name>
    <name type="common">wheat curl mite</name>
    <dbReference type="NCBI Taxonomy" id="561515"/>
    <lineage>
        <taxon>Eukaryota</taxon>
        <taxon>Metazoa</taxon>
        <taxon>Ecdysozoa</taxon>
        <taxon>Arthropoda</taxon>
        <taxon>Chelicerata</taxon>
        <taxon>Arachnida</taxon>
        <taxon>Acari</taxon>
        <taxon>Acariformes</taxon>
        <taxon>Trombidiformes</taxon>
        <taxon>Prostigmata</taxon>
        <taxon>Eupodina</taxon>
        <taxon>Eriophyoidea</taxon>
        <taxon>Eriophyidae</taxon>
        <taxon>Eriophyinae</taxon>
        <taxon>Aceriini</taxon>
        <taxon>Aceria</taxon>
    </lineage>
</organism>
<feature type="domain" description="PAW" evidence="13">
    <location>
        <begin position="293"/>
        <end position="511"/>
    </location>
</feature>
<comment type="subcellular location">
    <subcellularLocation>
        <location evidence="3">Cytoplasm</location>
    </subcellularLocation>
</comment>
<keyword evidence="9" id="KW-0378">Hydrolase</keyword>
<dbReference type="PANTHER" id="PTHR12143:SF19">
    <property type="entry name" value="PEPTIDE-N(4)-(N-ACETYL-BETA-GLUCOSAMINYL)ASPARAGINE AMIDASE"/>
    <property type="match status" value="1"/>
</dbReference>
<keyword evidence="7" id="KW-0963">Cytoplasm</keyword>
<protein>
    <recommendedName>
        <fullName evidence="6">Peptide-N(4)-(N-acetyl-beta-glucosaminyl)asparagine amidase</fullName>
        <ecNumber evidence="5">3.5.1.52</ecNumber>
    </recommendedName>
    <alternativeName>
        <fullName evidence="11">Peptide:N-glycanase</fullName>
    </alternativeName>
</protein>
<dbReference type="GO" id="GO:0000224">
    <property type="term" value="F:peptide-N4-(N-acetyl-beta-glucosaminyl)asparagine amidase activity"/>
    <property type="evidence" value="ECO:0007669"/>
    <property type="project" value="UniProtKB-EC"/>
</dbReference>
<dbReference type="SUPFAM" id="SSF54001">
    <property type="entry name" value="Cysteine proteinases"/>
    <property type="match status" value="1"/>
</dbReference>
<dbReference type="SUPFAM" id="SSF49785">
    <property type="entry name" value="Galactose-binding domain-like"/>
    <property type="match status" value="1"/>
</dbReference>
<keyword evidence="8" id="KW-0479">Metal-binding</keyword>
<evidence type="ECO:0000256" key="4">
    <source>
        <dbReference type="ARBA" id="ARBA00009390"/>
    </source>
</evidence>
<dbReference type="EC" id="3.5.1.52" evidence="5"/>
<dbReference type="GO" id="GO:0046872">
    <property type="term" value="F:metal ion binding"/>
    <property type="evidence" value="ECO:0007669"/>
    <property type="project" value="UniProtKB-KW"/>
</dbReference>
<evidence type="ECO:0000256" key="1">
    <source>
        <dbReference type="ARBA" id="ARBA00001650"/>
    </source>
</evidence>
<dbReference type="EMBL" id="GGYP01000651">
    <property type="protein sequence ID" value="MDE45422.1"/>
    <property type="molecule type" value="Transcribed_RNA"/>
</dbReference>
<comment type="catalytic activity">
    <reaction evidence="1">
        <text>Hydrolysis of an N(4)-(acetyl-beta-D-glucosaminyl)asparagine residue in which the glucosamine residue may be further glycosylated, to yield a (substituted) N-acetyl-beta-D-glucosaminylamine and a peptide containing an aspartate residue.</text>
        <dbReference type="EC" id="3.5.1.52"/>
    </reaction>
</comment>
<evidence type="ECO:0000259" key="13">
    <source>
        <dbReference type="PROSITE" id="PS51398"/>
    </source>
</evidence>